<dbReference type="PANTHER" id="PTHR43586:SF8">
    <property type="entry name" value="CYSTEINE DESULFURASE 1, CHLOROPLASTIC"/>
    <property type="match status" value="1"/>
</dbReference>
<dbReference type="EMBL" id="UINC01059111">
    <property type="protein sequence ID" value="SVB82148.1"/>
    <property type="molecule type" value="Genomic_DNA"/>
</dbReference>
<dbReference type="Pfam" id="PF00266">
    <property type="entry name" value="Aminotran_5"/>
    <property type="match status" value="1"/>
</dbReference>
<evidence type="ECO:0000256" key="4">
    <source>
        <dbReference type="ARBA" id="ARBA00022679"/>
    </source>
</evidence>
<organism evidence="8">
    <name type="scientific">marine metagenome</name>
    <dbReference type="NCBI Taxonomy" id="408172"/>
    <lineage>
        <taxon>unclassified sequences</taxon>
        <taxon>metagenomes</taxon>
        <taxon>ecological metagenomes</taxon>
    </lineage>
</organism>
<keyword evidence="5" id="KW-0663">Pyridoxal phosphate</keyword>
<dbReference type="InterPro" id="IPR000192">
    <property type="entry name" value="Aminotrans_V_dom"/>
</dbReference>
<evidence type="ECO:0000256" key="6">
    <source>
        <dbReference type="ARBA" id="ARBA00050776"/>
    </source>
</evidence>
<comment type="similarity">
    <text evidence="2">Belongs to the class-V pyridoxal-phosphate-dependent aminotransferase family. Csd subfamily.</text>
</comment>
<dbReference type="NCBIfam" id="TIGR01979">
    <property type="entry name" value="sufS"/>
    <property type="match status" value="1"/>
</dbReference>
<feature type="non-terminal residue" evidence="8">
    <location>
        <position position="348"/>
    </location>
</feature>
<dbReference type="SUPFAM" id="SSF53383">
    <property type="entry name" value="PLP-dependent transferases"/>
    <property type="match status" value="1"/>
</dbReference>
<reference evidence="8" key="1">
    <citation type="submission" date="2018-05" db="EMBL/GenBank/DDBJ databases">
        <authorList>
            <person name="Lanie J.A."/>
            <person name="Ng W.-L."/>
            <person name="Kazmierczak K.M."/>
            <person name="Andrzejewski T.M."/>
            <person name="Davidsen T.M."/>
            <person name="Wayne K.J."/>
            <person name="Tettelin H."/>
            <person name="Glass J.I."/>
            <person name="Rusch D."/>
            <person name="Podicherti R."/>
            <person name="Tsui H.-C.T."/>
            <person name="Winkler M.E."/>
        </authorList>
    </citation>
    <scope>NUCLEOTIDE SEQUENCE</scope>
</reference>
<dbReference type="GO" id="GO:0031071">
    <property type="term" value="F:cysteine desulfurase activity"/>
    <property type="evidence" value="ECO:0007669"/>
    <property type="project" value="UniProtKB-EC"/>
</dbReference>
<protein>
    <recommendedName>
        <fullName evidence="3">cysteine desulfurase</fullName>
        <ecNumber evidence="3">2.8.1.7</ecNumber>
    </recommendedName>
</protein>
<evidence type="ECO:0000256" key="2">
    <source>
        <dbReference type="ARBA" id="ARBA00010447"/>
    </source>
</evidence>
<dbReference type="AlphaFoldDB" id="A0A382H4B9"/>
<dbReference type="GO" id="GO:0030170">
    <property type="term" value="F:pyridoxal phosphate binding"/>
    <property type="evidence" value="ECO:0007669"/>
    <property type="project" value="InterPro"/>
</dbReference>
<evidence type="ECO:0000313" key="8">
    <source>
        <dbReference type="EMBL" id="SVB82148.1"/>
    </source>
</evidence>
<name>A0A382H4B9_9ZZZZ</name>
<comment type="catalytic activity">
    <reaction evidence="6">
        <text>(sulfur carrier)-H + L-cysteine = (sulfur carrier)-SH + L-alanine</text>
        <dbReference type="Rhea" id="RHEA:43892"/>
        <dbReference type="Rhea" id="RHEA-COMP:14737"/>
        <dbReference type="Rhea" id="RHEA-COMP:14739"/>
        <dbReference type="ChEBI" id="CHEBI:29917"/>
        <dbReference type="ChEBI" id="CHEBI:35235"/>
        <dbReference type="ChEBI" id="CHEBI:57972"/>
        <dbReference type="ChEBI" id="CHEBI:64428"/>
        <dbReference type="EC" id="2.8.1.7"/>
    </reaction>
</comment>
<dbReference type="PROSITE" id="PS00595">
    <property type="entry name" value="AA_TRANSFER_CLASS_5"/>
    <property type="match status" value="1"/>
</dbReference>
<evidence type="ECO:0000256" key="3">
    <source>
        <dbReference type="ARBA" id="ARBA00012239"/>
    </source>
</evidence>
<dbReference type="PANTHER" id="PTHR43586">
    <property type="entry name" value="CYSTEINE DESULFURASE"/>
    <property type="match status" value="1"/>
</dbReference>
<dbReference type="GO" id="GO:0006534">
    <property type="term" value="P:cysteine metabolic process"/>
    <property type="evidence" value="ECO:0007669"/>
    <property type="project" value="InterPro"/>
</dbReference>
<comment type="cofactor">
    <cofactor evidence="1">
        <name>pyridoxal 5'-phosphate</name>
        <dbReference type="ChEBI" id="CHEBI:597326"/>
    </cofactor>
</comment>
<accession>A0A382H4B9</accession>
<dbReference type="InterPro" id="IPR020578">
    <property type="entry name" value="Aminotrans_V_PyrdxlP_BS"/>
</dbReference>
<dbReference type="EC" id="2.8.1.7" evidence="3"/>
<sequence>MQFDVEEIRKDFPILDRKVNGKNLVYLDNAATSQKPKEVIDSIRDYYMNHNANVHRGVHLLSVEATDAYENARIQIADLINCPNPNAIIWTRNATESLNLVASSWALDNLKKGSNIIITNAEHHSNLVTWQQVSEKTGCDLRYLNISDGFDLSDFENLIDEKTKLVAVTHMSNVLGYVVPIEEIVPLARKYGARVLVDGAQSVPHMPVDVLDLDIDFLVFSAHKMLGPTGIGVLYAKLDLLEDMNPYMFGGDMILEVTYEDAKWNRLPYKFEAGTPNISGAISTGVAANYLTKIGMQNVWKHENSITKYALERFRELNNFNVIGDNGSQRRGGVISFTHNKIHPHDIG</sequence>
<dbReference type="InterPro" id="IPR015421">
    <property type="entry name" value="PyrdxlP-dep_Trfase_major"/>
</dbReference>
<feature type="domain" description="Aminotransferase class V" evidence="7">
    <location>
        <begin position="25"/>
        <end position="347"/>
    </location>
</feature>
<dbReference type="InterPro" id="IPR010970">
    <property type="entry name" value="Cys_dSase_SufS"/>
</dbReference>
<proteinExistence type="inferred from homology"/>
<evidence type="ECO:0000256" key="5">
    <source>
        <dbReference type="ARBA" id="ARBA00022898"/>
    </source>
</evidence>
<dbReference type="Gene3D" id="3.90.1150.10">
    <property type="entry name" value="Aspartate Aminotransferase, domain 1"/>
    <property type="match status" value="1"/>
</dbReference>
<dbReference type="InterPro" id="IPR015422">
    <property type="entry name" value="PyrdxlP-dep_Trfase_small"/>
</dbReference>
<dbReference type="Gene3D" id="3.40.640.10">
    <property type="entry name" value="Type I PLP-dependent aspartate aminotransferase-like (Major domain)"/>
    <property type="match status" value="1"/>
</dbReference>
<evidence type="ECO:0000259" key="7">
    <source>
        <dbReference type="Pfam" id="PF00266"/>
    </source>
</evidence>
<gene>
    <name evidence="8" type="ORF">METZ01_LOCUS235002</name>
</gene>
<evidence type="ECO:0000256" key="1">
    <source>
        <dbReference type="ARBA" id="ARBA00001933"/>
    </source>
</evidence>
<dbReference type="CDD" id="cd06453">
    <property type="entry name" value="SufS_like"/>
    <property type="match status" value="1"/>
</dbReference>
<keyword evidence="4" id="KW-0808">Transferase</keyword>
<dbReference type="InterPro" id="IPR015424">
    <property type="entry name" value="PyrdxlP-dep_Trfase"/>
</dbReference>